<dbReference type="PANTHER" id="PTHR10527">
    <property type="entry name" value="IMPORTIN BETA"/>
    <property type="match status" value="1"/>
</dbReference>
<reference evidence="11 12" key="1">
    <citation type="journal article" date="2013" name="PLoS Genet.">
        <title>Distinctive expansion of potential virulence genes in the genome of the oomycete fish pathogen Saprolegnia parasitica.</title>
        <authorList>
            <person name="Jiang R.H."/>
            <person name="de Bruijn I."/>
            <person name="Haas B.J."/>
            <person name="Belmonte R."/>
            <person name="Lobach L."/>
            <person name="Christie J."/>
            <person name="van den Ackerveken G."/>
            <person name="Bottin A."/>
            <person name="Bulone V."/>
            <person name="Diaz-Moreno S.M."/>
            <person name="Dumas B."/>
            <person name="Fan L."/>
            <person name="Gaulin E."/>
            <person name="Govers F."/>
            <person name="Grenville-Briggs L.J."/>
            <person name="Horner N.R."/>
            <person name="Levin J.Z."/>
            <person name="Mammella M."/>
            <person name="Meijer H.J."/>
            <person name="Morris P."/>
            <person name="Nusbaum C."/>
            <person name="Oome S."/>
            <person name="Phillips A.J."/>
            <person name="van Rooyen D."/>
            <person name="Rzeszutek E."/>
            <person name="Saraiva M."/>
            <person name="Secombes C.J."/>
            <person name="Seidl M.F."/>
            <person name="Snel B."/>
            <person name="Stassen J.H."/>
            <person name="Sykes S."/>
            <person name="Tripathy S."/>
            <person name="van den Berg H."/>
            <person name="Vega-Arreguin J.C."/>
            <person name="Wawra S."/>
            <person name="Young S.K."/>
            <person name="Zeng Q."/>
            <person name="Dieguez-Uribeondo J."/>
            <person name="Russ C."/>
            <person name="Tyler B.M."/>
            <person name="van West P."/>
        </authorList>
    </citation>
    <scope>NUCLEOTIDE SEQUENCE [LARGE SCALE GENOMIC DNA]</scope>
    <source>
        <strain evidence="11 12">CBS 223.65</strain>
    </source>
</reference>
<keyword evidence="5" id="KW-0963">Cytoplasm</keyword>
<evidence type="ECO:0000256" key="8">
    <source>
        <dbReference type="ARBA" id="ARBA00023242"/>
    </source>
</evidence>
<dbReference type="InterPro" id="IPR011989">
    <property type="entry name" value="ARM-like"/>
</dbReference>
<dbReference type="GO" id="GO:0031267">
    <property type="term" value="F:small GTPase binding"/>
    <property type="evidence" value="ECO:0007669"/>
    <property type="project" value="InterPro"/>
</dbReference>
<dbReference type="Pfam" id="PF25574">
    <property type="entry name" value="TPR_IMB1"/>
    <property type="match status" value="1"/>
</dbReference>
<dbReference type="SUPFAM" id="SSF48371">
    <property type="entry name" value="ARM repeat"/>
    <property type="match status" value="1"/>
</dbReference>
<dbReference type="InterPro" id="IPR001494">
    <property type="entry name" value="Importin-beta_N"/>
</dbReference>
<feature type="domain" description="Importin N-terminal" evidence="10">
    <location>
        <begin position="21"/>
        <end position="101"/>
    </location>
</feature>
<accession>A0A067CTT5</accession>
<dbReference type="STRING" id="695850.A0A067CTT5"/>
<dbReference type="KEGG" id="spar:SPRG_05359"/>
<dbReference type="EMBL" id="KK583203">
    <property type="protein sequence ID" value="KDO30167.1"/>
    <property type="molecule type" value="Genomic_DNA"/>
</dbReference>
<keyword evidence="7" id="KW-0653">Protein transport</keyword>
<keyword evidence="6" id="KW-0677">Repeat</keyword>
<dbReference type="InterPro" id="IPR016024">
    <property type="entry name" value="ARM-type_fold"/>
</dbReference>
<evidence type="ECO:0000256" key="7">
    <source>
        <dbReference type="ARBA" id="ARBA00022927"/>
    </source>
</evidence>
<dbReference type="Pfam" id="PF13513">
    <property type="entry name" value="HEAT_EZ"/>
    <property type="match status" value="1"/>
</dbReference>
<name>A0A067CTT5_SAPPC</name>
<proteinExistence type="inferred from homology"/>
<evidence type="ECO:0000256" key="1">
    <source>
        <dbReference type="ARBA" id="ARBA00004259"/>
    </source>
</evidence>
<dbReference type="InterPro" id="IPR040122">
    <property type="entry name" value="Importin_beta"/>
</dbReference>
<comment type="subcellular location">
    <subcellularLocation>
        <location evidence="2">Cytoplasm</location>
    </subcellularLocation>
    <subcellularLocation>
        <location evidence="1">Nucleus envelope</location>
    </subcellularLocation>
</comment>
<dbReference type="SMART" id="SM00913">
    <property type="entry name" value="IBN_N"/>
    <property type="match status" value="1"/>
</dbReference>
<dbReference type="SMART" id="SM00185">
    <property type="entry name" value="ARM"/>
    <property type="match status" value="4"/>
</dbReference>
<dbReference type="PROSITE" id="PS50166">
    <property type="entry name" value="IMPORTIN_B_NT"/>
    <property type="match status" value="1"/>
</dbReference>
<dbReference type="AlphaFoldDB" id="A0A067CTT5"/>
<dbReference type="GO" id="GO:0005737">
    <property type="term" value="C:cytoplasm"/>
    <property type="evidence" value="ECO:0007669"/>
    <property type="project" value="UniProtKB-SubCell"/>
</dbReference>
<sequence length="849" mass="92601">MDIPNALLASASPDANLRKQAEEVLNQALASNAGGLMLTLAQALAAADFPSGGRQQAGLYLKNLLDAKDEALQELKIQNWYALNVDLRNQIKAAALGTLTDADLGAAHTAAVVVAKIGSIDLPRKNWPEILPALMTNVTTGTDNAKNYSLEALGYLCEGLEDDTLAAEETNQVLSAIVDGIKTTNPDKIRLAAVSALRNSLEYISENFKRDEERNHIMMVICEATQSSHLQVRVRAFECIATIASLYYEYLEAYMNTLYDLTFKAIQSDSPEVGLQSLEFWSSICDVELEYIAEMEYGSEYPNQCKYYVKQVLGSLAPVLLNTLLQQEEDQFEDDTWNLSMAGATALTLASQVVDNAIIPVVMPFVSSNIQSADWHHKEAAIMAFGSILDGPTHEQIQPLVEQAMPLLITCMQDPHPLVRDTTAWTIGRICEIHGTVMTRCVGPLMQLIMNGLDQESKVAAHMCYAIHYIFQAFSELQNGPEQLDQFYGQVFDKCLVTCQKPNDDNLRVSAFEALGMMIQCGSLNMTPHILSRLSSILDHLEGTIAKHKASPVASNEFYGLYTCACDVLVVIIQRVNDDIRPFADRIMQCLLDIFSTGHTTAGEEAFLAAGALAGAIDAEFKKYMTAFYPVLVHGLSNTSEYMVCAAAVGVVGDVCRALGSDVKVFCDEFIQLLLTILRDTNLNRSVKPPVLSVFGDIGLAIEGDFDRYFTPVVQMLLQAAHACVSVDVDDEDVIDYMNQLRESILEAFTGILQGLASHNKGQLVEPALGGIGNFIAQLATDANRSESVTNSCAGLIGDLATILGPASKPLMQQPYIGTLLVECANSQEGNAQNVALWAKEAVAQVMRQ</sequence>
<evidence type="ECO:0000256" key="5">
    <source>
        <dbReference type="ARBA" id="ARBA00022490"/>
    </source>
</evidence>
<dbReference type="GeneID" id="24127757"/>
<dbReference type="GO" id="GO:0005635">
    <property type="term" value="C:nuclear envelope"/>
    <property type="evidence" value="ECO:0007669"/>
    <property type="project" value="UniProtKB-SubCell"/>
</dbReference>
<dbReference type="Gene3D" id="1.25.10.10">
    <property type="entry name" value="Leucine-rich Repeat Variant"/>
    <property type="match status" value="1"/>
</dbReference>
<gene>
    <name evidence="11" type="ORF">SPRG_05359</name>
</gene>
<evidence type="ECO:0000313" key="12">
    <source>
        <dbReference type="Proteomes" id="UP000030745"/>
    </source>
</evidence>
<dbReference type="FunFam" id="1.25.10.10:FF:000027">
    <property type="entry name" value="Importin subunit beta-1"/>
    <property type="match status" value="1"/>
</dbReference>
<keyword evidence="4" id="KW-0813">Transport</keyword>
<protein>
    <recommendedName>
        <fullName evidence="10">Importin N-terminal domain-containing protein</fullName>
    </recommendedName>
</protein>
<comment type="similarity">
    <text evidence="3">Belongs to the importin beta family. Importin beta-1 subfamily.</text>
</comment>
<feature type="repeat" description="HEAT" evidence="9">
    <location>
        <begin position="404"/>
        <end position="440"/>
    </location>
</feature>
<dbReference type="VEuPathDB" id="FungiDB:SPRG_05359"/>
<dbReference type="OrthoDB" id="10263328at2759"/>
<evidence type="ECO:0000256" key="4">
    <source>
        <dbReference type="ARBA" id="ARBA00022448"/>
    </source>
</evidence>
<organism evidence="11 12">
    <name type="scientific">Saprolegnia parasitica (strain CBS 223.65)</name>
    <dbReference type="NCBI Taxonomy" id="695850"/>
    <lineage>
        <taxon>Eukaryota</taxon>
        <taxon>Sar</taxon>
        <taxon>Stramenopiles</taxon>
        <taxon>Oomycota</taxon>
        <taxon>Saprolegniomycetes</taxon>
        <taxon>Saprolegniales</taxon>
        <taxon>Saprolegniaceae</taxon>
        <taxon>Saprolegnia</taxon>
    </lineage>
</organism>
<evidence type="ECO:0000313" key="11">
    <source>
        <dbReference type="EMBL" id="KDO30167.1"/>
    </source>
</evidence>
<evidence type="ECO:0000259" key="10">
    <source>
        <dbReference type="PROSITE" id="PS50166"/>
    </source>
</evidence>
<keyword evidence="12" id="KW-1185">Reference proteome</keyword>
<evidence type="ECO:0000256" key="6">
    <source>
        <dbReference type="ARBA" id="ARBA00022737"/>
    </source>
</evidence>
<dbReference type="PROSITE" id="PS50077">
    <property type="entry name" value="HEAT_REPEAT"/>
    <property type="match status" value="1"/>
</dbReference>
<keyword evidence="8" id="KW-0539">Nucleus</keyword>
<evidence type="ECO:0000256" key="3">
    <source>
        <dbReference type="ARBA" id="ARBA00010907"/>
    </source>
</evidence>
<dbReference type="InterPro" id="IPR058584">
    <property type="entry name" value="IMB1_TNPO1-like_TPR"/>
</dbReference>
<dbReference type="OMA" id="PADCFFF"/>
<evidence type="ECO:0000256" key="2">
    <source>
        <dbReference type="ARBA" id="ARBA00004496"/>
    </source>
</evidence>
<dbReference type="InterPro" id="IPR000225">
    <property type="entry name" value="Armadillo"/>
</dbReference>
<dbReference type="InterPro" id="IPR021133">
    <property type="entry name" value="HEAT_type_2"/>
</dbReference>
<dbReference type="Proteomes" id="UP000030745">
    <property type="component" value="Unassembled WGS sequence"/>
</dbReference>
<evidence type="ECO:0000256" key="9">
    <source>
        <dbReference type="PROSITE-ProRule" id="PRU00103"/>
    </source>
</evidence>
<dbReference type="RefSeq" id="XP_012199345.1">
    <property type="nucleotide sequence ID" value="XM_012343955.1"/>
</dbReference>
<dbReference type="GO" id="GO:0006606">
    <property type="term" value="P:protein import into nucleus"/>
    <property type="evidence" value="ECO:0007669"/>
    <property type="project" value="InterPro"/>
</dbReference>